<keyword evidence="2" id="KW-1185">Reference proteome</keyword>
<gene>
    <name evidence="1" type="ORF">C8A04DRAFT_40834</name>
</gene>
<evidence type="ECO:0000313" key="2">
    <source>
        <dbReference type="Proteomes" id="UP001302676"/>
    </source>
</evidence>
<organism evidence="1 2">
    <name type="scientific">Dichotomopilus funicola</name>
    <dbReference type="NCBI Taxonomy" id="1934379"/>
    <lineage>
        <taxon>Eukaryota</taxon>
        <taxon>Fungi</taxon>
        <taxon>Dikarya</taxon>
        <taxon>Ascomycota</taxon>
        <taxon>Pezizomycotina</taxon>
        <taxon>Sordariomycetes</taxon>
        <taxon>Sordariomycetidae</taxon>
        <taxon>Sordariales</taxon>
        <taxon>Chaetomiaceae</taxon>
        <taxon>Dichotomopilus</taxon>
    </lineage>
</organism>
<dbReference type="Proteomes" id="UP001302676">
    <property type="component" value="Unassembled WGS sequence"/>
</dbReference>
<dbReference type="EMBL" id="MU853671">
    <property type="protein sequence ID" value="KAK4139315.1"/>
    <property type="molecule type" value="Genomic_DNA"/>
</dbReference>
<reference evidence="1" key="2">
    <citation type="submission" date="2023-05" db="EMBL/GenBank/DDBJ databases">
        <authorList>
            <consortium name="Lawrence Berkeley National Laboratory"/>
            <person name="Steindorff A."/>
            <person name="Hensen N."/>
            <person name="Bonometti L."/>
            <person name="Westerberg I."/>
            <person name="Brannstrom I.O."/>
            <person name="Guillou S."/>
            <person name="Cros-Aarteil S."/>
            <person name="Calhoun S."/>
            <person name="Haridas S."/>
            <person name="Kuo A."/>
            <person name="Mondo S."/>
            <person name="Pangilinan J."/>
            <person name="Riley R."/>
            <person name="Labutti K."/>
            <person name="Andreopoulos B."/>
            <person name="Lipzen A."/>
            <person name="Chen C."/>
            <person name="Yanf M."/>
            <person name="Daum C."/>
            <person name="Ng V."/>
            <person name="Clum A."/>
            <person name="Ohm R."/>
            <person name="Martin F."/>
            <person name="Silar P."/>
            <person name="Natvig D."/>
            <person name="Lalanne C."/>
            <person name="Gautier V."/>
            <person name="Ament-Velasquez S.L."/>
            <person name="Kruys A."/>
            <person name="Hutchinson M.I."/>
            <person name="Powell A.J."/>
            <person name="Barry K."/>
            <person name="Miller A.N."/>
            <person name="Grigoriev I.V."/>
            <person name="Debuchy R."/>
            <person name="Gladieux P."/>
            <person name="Thoren M.H."/>
            <person name="Johannesson H."/>
        </authorList>
    </citation>
    <scope>NUCLEOTIDE SEQUENCE</scope>
    <source>
        <strain evidence="1">CBS 141.50</strain>
    </source>
</reference>
<name>A0AAN6UUQ6_9PEZI</name>
<proteinExistence type="predicted"/>
<dbReference type="GeneID" id="87821691"/>
<evidence type="ECO:0000313" key="1">
    <source>
        <dbReference type="EMBL" id="KAK4139315.1"/>
    </source>
</evidence>
<reference evidence="1" key="1">
    <citation type="journal article" date="2023" name="Mol. Phylogenet. Evol.">
        <title>Genome-scale phylogeny and comparative genomics of the fungal order Sordariales.</title>
        <authorList>
            <person name="Hensen N."/>
            <person name="Bonometti L."/>
            <person name="Westerberg I."/>
            <person name="Brannstrom I.O."/>
            <person name="Guillou S."/>
            <person name="Cros-Aarteil S."/>
            <person name="Calhoun S."/>
            <person name="Haridas S."/>
            <person name="Kuo A."/>
            <person name="Mondo S."/>
            <person name="Pangilinan J."/>
            <person name="Riley R."/>
            <person name="LaButti K."/>
            <person name="Andreopoulos B."/>
            <person name="Lipzen A."/>
            <person name="Chen C."/>
            <person name="Yan M."/>
            <person name="Daum C."/>
            <person name="Ng V."/>
            <person name="Clum A."/>
            <person name="Steindorff A."/>
            <person name="Ohm R.A."/>
            <person name="Martin F."/>
            <person name="Silar P."/>
            <person name="Natvig D.O."/>
            <person name="Lalanne C."/>
            <person name="Gautier V."/>
            <person name="Ament-Velasquez S.L."/>
            <person name="Kruys A."/>
            <person name="Hutchinson M.I."/>
            <person name="Powell A.J."/>
            <person name="Barry K."/>
            <person name="Miller A.N."/>
            <person name="Grigoriev I.V."/>
            <person name="Debuchy R."/>
            <person name="Gladieux P."/>
            <person name="Hiltunen Thoren M."/>
            <person name="Johannesson H."/>
        </authorList>
    </citation>
    <scope>NUCLEOTIDE SEQUENCE</scope>
    <source>
        <strain evidence="1">CBS 141.50</strain>
    </source>
</reference>
<comment type="caution">
    <text evidence="1">The sequence shown here is derived from an EMBL/GenBank/DDBJ whole genome shotgun (WGS) entry which is preliminary data.</text>
</comment>
<protein>
    <submittedName>
        <fullName evidence="1">Uncharacterized protein</fullName>
    </submittedName>
</protein>
<accession>A0AAN6UUQ6</accession>
<dbReference type="AlphaFoldDB" id="A0AAN6UUQ6"/>
<sequence>MGLPDITVAAWTGSPQSFLDSEPAPASVYPKGQVSRADEDVYLAWRPFGYIAKELLEPDLWPWLDHSCMKEYSHWVWYIKKGNDILRDVQLGFRRDTDRFVPDVPDRLKMYSARRRAGHDSVIKLEPSRKSTLRMINSCVEDTPGSHKQNSHPVQ</sequence>
<dbReference type="RefSeq" id="XP_062632686.1">
    <property type="nucleotide sequence ID" value="XM_062785078.1"/>
</dbReference>